<dbReference type="Pfam" id="PF10604">
    <property type="entry name" value="Polyketide_cyc2"/>
    <property type="match status" value="1"/>
</dbReference>
<comment type="caution">
    <text evidence="1">The sequence shown here is derived from an EMBL/GenBank/DDBJ whole genome shotgun (WGS) entry which is preliminary data.</text>
</comment>
<dbReference type="EMBL" id="BONR01000001">
    <property type="protein sequence ID" value="GIG53393.1"/>
    <property type="molecule type" value="Genomic_DNA"/>
</dbReference>
<dbReference type="CDD" id="cd07812">
    <property type="entry name" value="SRPBCC"/>
    <property type="match status" value="1"/>
</dbReference>
<name>A0A919Q2U1_9MICO</name>
<sequence length="156" mass="17326">MAPAAVHVKREIMAEPEAVWRVITDLDHAPKVLTNIVKVERLEGEGYDVGVRWRETRRMFGKEESEDMWVTEAVAPRTTTIAAESRGTSYSTVFRCEPSSLGTTLHIDFSAQTADAGMGQRLAMAVFGKAGMKATEKVLKQDLEDIAKAAEAMRRR</sequence>
<proteinExistence type="predicted"/>
<dbReference type="Gene3D" id="3.30.530.20">
    <property type="match status" value="1"/>
</dbReference>
<protein>
    <recommendedName>
        <fullName evidence="3">Polyketide cyclase / dehydrase and lipid transport</fullName>
    </recommendedName>
</protein>
<evidence type="ECO:0008006" key="3">
    <source>
        <dbReference type="Google" id="ProtNLM"/>
    </source>
</evidence>
<evidence type="ECO:0000313" key="1">
    <source>
        <dbReference type="EMBL" id="GIG53393.1"/>
    </source>
</evidence>
<dbReference type="AlphaFoldDB" id="A0A919Q2U1"/>
<dbReference type="InterPro" id="IPR019587">
    <property type="entry name" value="Polyketide_cyclase/dehydratase"/>
</dbReference>
<evidence type="ECO:0000313" key="2">
    <source>
        <dbReference type="Proteomes" id="UP000652354"/>
    </source>
</evidence>
<keyword evidence="2" id="KW-1185">Reference proteome</keyword>
<dbReference type="SUPFAM" id="SSF55961">
    <property type="entry name" value="Bet v1-like"/>
    <property type="match status" value="1"/>
</dbReference>
<organism evidence="1 2">
    <name type="scientific">Demequina activiva</name>
    <dbReference type="NCBI Taxonomy" id="1582364"/>
    <lineage>
        <taxon>Bacteria</taxon>
        <taxon>Bacillati</taxon>
        <taxon>Actinomycetota</taxon>
        <taxon>Actinomycetes</taxon>
        <taxon>Micrococcales</taxon>
        <taxon>Demequinaceae</taxon>
        <taxon>Demequina</taxon>
    </lineage>
</organism>
<reference evidence="1" key="1">
    <citation type="submission" date="2021-01" db="EMBL/GenBank/DDBJ databases">
        <title>Whole genome shotgun sequence of Demequina activiva NBRC 110675.</title>
        <authorList>
            <person name="Komaki H."/>
            <person name="Tamura T."/>
        </authorList>
    </citation>
    <scope>NUCLEOTIDE SEQUENCE</scope>
    <source>
        <strain evidence="1">NBRC 110675</strain>
    </source>
</reference>
<accession>A0A919Q2U1</accession>
<dbReference type="Proteomes" id="UP000652354">
    <property type="component" value="Unassembled WGS sequence"/>
</dbReference>
<dbReference type="RefSeq" id="WP_203652866.1">
    <property type="nucleotide sequence ID" value="NZ_BONR01000001.1"/>
</dbReference>
<dbReference type="InterPro" id="IPR023393">
    <property type="entry name" value="START-like_dom_sf"/>
</dbReference>
<gene>
    <name evidence="1" type="ORF">Dac01nite_01450</name>
</gene>